<feature type="chain" id="PRO_5043855214" evidence="1">
    <location>
        <begin position="22"/>
        <end position="267"/>
    </location>
</feature>
<evidence type="ECO:0000313" key="2">
    <source>
        <dbReference type="EMBL" id="KAK4732120.1"/>
    </source>
</evidence>
<dbReference type="EMBL" id="JAWPEI010000003">
    <property type="protein sequence ID" value="KAK4732120.1"/>
    <property type="molecule type" value="Genomic_DNA"/>
</dbReference>
<protein>
    <submittedName>
        <fullName evidence="2">Uncharacterized protein</fullName>
    </submittedName>
</protein>
<dbReference type="AlphaFoldDB" id="A0AAV9M572"/>
<dbReference type="InterPro" id="IPR040404">
    <property type="entry name" value="Phylloplanin-like"/>
</dbReference>
<feature type="signal peptide" evidence="1">
    <location>
        <begin position="1"/>
        <end position="21"/>
    </location>
</feature>
<dbReference type="Proteomes" id="UP001311915">
    <property type="component" value="Unassembled WGS sequence"/>
</dbReference>
<reference evidence="2 3" key="1">
    <citation type="submission" date="2023-10" db="EMBL/GenBank/DDBJ databases">
        <title>Genome-Wide Identification Analysis in wild type Solanum Pinnatisectum Reveals Some Genes Defensing Phytophthora Infestans.</title>
        <authorList>
            <person name="Sun C."/>
        </authorList>
    </citation>
    <scope>NUCLEOTIDE SEQUENCE [LARGE SCALE GENOMIC DNA]</scope>
    <source>
        <strain evidence="2">LQN</strain>
        <tissue evidence="2">Leaf</tissue>
    </source>
</reference>
<name>A0AAV9M572_9SOLN</name>
<dbReference type="PANTHER" id="PTHR34458">
    <property type="entry name" value="POLLEN OLE E 1 ALLERGEN AND EXTENSIN FAMILY PROTEIN-RELATED"/>
    <property type="match status" value="1"/>
</dbReference>
<proteinExistence type="predicted"/>
<keyword evidence="1" id="KW-0732">Signal</keyword>
<gene>
    <name evidence="2" type="ORF">R3W88_025108</name>
</gene>
<evidence type="ECO:0000256" key="1">
    <source>
        <dbReference type="SAM" id="SignalP"/>
    </source>
</evidence>
<dbReference type="PANTHER" id="PTHR34458:SF11">
    <property type="entry name" value="MD-2-RELATED LIPID-RECOGNITION DOMAIN-CONTAINING PROTEIN"/>
    <property type="match status" value="1"/>
</dbReference>
<organism evidence="2 3">
    <name type="scientific">Solanum pinnatisectum</name>
    <name type="common">tansyleaf nightshade</name>
    <dbReference type="NCBI Taxonomy" id="50273"/>
    <lineage>
        <taxon>Eukaryota</taxon>
        <taxon>Viridiplantae</taxon>
        <taxon>Streptophyta</taxon>
        <taxon>Embryophyta</taxon>
        <taxon>Tracheophyta</taxon>
        <taxon>Spermatophyta</taxon>
        <taxon>Magnoliopsida</taxon>
        <taxon>eudicotyledons</taxon>
        <taxon>Gunneridae</taxon>
        <taxon>Pentapetalae</taxon>
        <taxon>asterids</taxon>
        <taxon>lamiids</taxon>
        <taxon>Solanales</taxon>
        <taxon>Solanaceae</taxon>
        <taxon>Solanoideae</taxon>
        <taxon>Solaneae</taxon>
        <taxon>Solanum</taxon>
    </lineage>
</organism>
<sequence>MCLVFLIILLSIITTSPLAHAQFGLGGINLGGIVRPVVGPILGQPAPPIVPPVGVGRLPIVGPILGAIVNPILGPILGQPIVPPIVPPVGQVPPIVPPVGQVPPINIPPVGQVPPIVPPVGQLVPPVGQVPPIVPPVGQVPPVGGQVVNITIVGSLSCSVPGNNVPGPGLGGVNVTIICGNTTIAQASTNSQGIINVSVLTTTSVLSGNTCVARIPLPFANCTLTPNTGALVAPVILVGNFIQDLAGLTFSAIFGILTSLATVTTTP</sequence>
<keyword evidence="3" id="KW-1185">Reference proteome</keyword>
<comment type="caution">
    <text evidence="2">The sequence shown here is derived from an EMBL/GenBank/DDBJ whole genome shotgun (WGS) entry which is preliminary data.</text>
</comment>
<evidence type="ECO:0000313" key="3">
    <source>
        <dbReference type="Proteomes" id="UP001311915"/>
    </source>
</evidence>
<accession>A0AAV9M572</accession>